<feature type="compositionally biased region" description="Basic and acidic residues" evidence="6">
    <location>
        <begin position="92"/>
        <end position="113"/>
    </location>
</feature>
<dbReference type="InterPro" id="IPR035979">
    <property type="entry name" value="RBD_domain_sf"/>
</dbReference>
<dbReference type="GO" id="GO:0071011">
    <property type="term" value="C:precatalytic spliceosome"/>
    <property type="evidence" value="ECO:0007669"/>
    <property type="project" value="TreeGrafter"/>
</dbReference>
<dbReference type="InterPro" id="IPR051183">
    <property type="entry name" value="U1_U11-U12_snRNP_70-35kDa"/>
</dbReference>
<evidence type="ECO:0000313" key="9">
    <source>
        <dbReference type="Proteomes" id="UP001050691"/>
    </source>
</evidence>
<proteinExistence type="predicted"/>
<dbReference type="PANTHER" id="PTHR13952:SF5">
    <property type="entry name" value="U1 SMALL NUCLEAR RIBONUCLEOPROTEIN 70 KDA"/>
    <property type="match status" value="1"/>
</dbReference>
<comment type="caution">
    <text evidence="8">The sequence shown here is derived from an EMBL/GenBank/DDBJ whole genome shotgun (WGS) entry which is preliminary data.</text>
</comment>
<dbReference type="GO" id="GO:0030619">
    <property type="term" value="F:U1 snRNA binding"/>
    <property type="evidence" value="ECO:0007669"/>
    <property type="project" value="InterPro"/>
</dbReference>
<dbReference type="Pfam" id="PF12220">
    <property type="entry name" value="U1snRNP70_N"/>
    <property type="match status" value="1"/>
</dbReference>
<keyword evidence="9" id="KW-1185">Reference proteome</keyword>
<dbReference type="InterPro" id="IPR022023">
    <property type="entry name" value="U1snRNP70_N"/>
</dbReference>
<feature type="region of interest" description="Disordered" evidence="6">
    <location>
        <begin position="228"/>
        <end position="274"/>
    </location>
</feature>
<feature type="compositionally biased region" description="Acidic residues" evidence="6">
    <location>
        <begin position="246"/>
        <end position="274"/>
    </location>
</feature>
<dbReference type="CDD" id="cd12236">
    <property type="entry name" value="RRM_snRNP70"/>
    <property type="match status" value="1"/>
</dbReference>
<evidence type="ECO:0000256" key="1">
    <source>
        <dbReference type="ARBA" id="ARBA00004123"/>
    </source>
</evidence>
<feature type="domain" description="RRM" evidence="7">
    <location>
        <begin position="123"/>
        <end position="200"/>
    </location>
</feature>
<name>A0AAV5A4R2_9AGAM</name>
<dbReference type="SMART" id="SM00360">
    <property type="entry name" value="RRM"/>
    <property type="match status" value="1"/>
</dbReference>
<keyword evidence="3" id="KW-0539">Nucleus</keyword>
<evidence type="ECO:0000256" key="6">
    <source>
        <dbReference type="SAM" id="MobiDB-lite"/>
    </source>
</evidence>
<dbReference type="InterPro" id="IPR000504">
    <property type="entry name" value="RRM_dom"/>
</dbReference>
<dbReference type="Pfam" id="PF00076">
    <property type="entry name" value="RRM_1"/>
    <property type="match status" value="1"/>
</dbReference>
<dbReference type="PROSITE" id="PS50102">
    <property type="entry name" value="RRM"/>
    <property type="match status" value="1"/>
</dbReference>
<gene>
    <name evidence="8" type="ORF">Clacol_002836</name>
</gene>
<dbReference type="AlphaFoldDB" id="A0AAV5A4R2"/>
<keyword evidence="4" id="KW-0687">Ribonucleoprotein</keyword>
<dbReference type="Gene3D" id="3.30.70.330">
    <property type="match status" value="1"/>
</dbReference>
<protein>
    <recommendedName>
        <fullName evidence="7">RRM domain-containing protein</fullName>
    </recommendedName>
</protein>
<sequence length="397" mass="43653">MTHLLPPNLLKLFAPRPPLPYARPVGKDPDRVRSKNVKGVAAILEQIQEENTAVIIKAGESADATTAGEEREEGEEQTFTYAEETIREIRREKRKKEKEENFKRAKENYKPTEDSEAVGDPYKTLFISRLSKNATENDVRRHFEPFGPLERVRVVRDKKNRSRGYAFLVYERERDMKAAYKEADGMVILGKKILVDVERGRTVRGWKPRRLGGGLGGRPKVEPLVSLAGRGGGSGGGGSMRGGGYEEGEVEVGDSEVAGEEGEEEEEEEEGMAEEEVSVLVVMVSDVIFTDASGDRGGFRGGNFRGGYGADRGGGGRGGGVGGVAAFILIDPSLSVYYTFPKTDVMIDTSGQTVFLPKVNQSFLIWGRVSHSLSLRFQEEKKLARETTESGTQQGKL</sequence>
<evidence type="ECO:0000256" key="5">
    <source>
        <dbReference type="PROSITE-ProRule" id="PRU00176"/>
    </source>
</evidence>
<evidence type="ECO:0000259" key="7">
    <source>
        <dbReference type="PROSITE" id="PS50102"/>
    </source>
</evidence>
<dbReference type="GO" id="GO:0071004">
    <property type="term" value="C:U2-type prespliceosome"/>
    <property type="evidence" value="ECO:0007669"/>
    <property type="project" value="TreeGrafter"/>
</dbReference>
<accession>A0AAV5A4R2</accession>
<evidence type="ECO:0000256" key="3">
    <source>
        <dbReference type="ARBA" id="ARBA00023242"/>
    </source>
</evidence>
<dbReference type="Proteomes" id="UP001050691">
    <property type="component" value="Unassembled WGS sequence"/>
</dbReference>
<dbReference type="GO" id="GO:0000398">
    <property type="term" value="P:mRNA splicing, via spliceosome"/>
    <property type="evidence" value="ECO:0007669"/>
    <property type="project" value="TreeGrafter"/>
</dbReference>
<feature type="compositionally biased region" description="Gly residues" evidence="6">
    <location>
        <begin position="229"/>
        <end position="245"/>
    </location>
</feature>
<comment type="subcellular location">
    <subcellularLocation>
        <location evidence="1">Nucleus</location>
    </subcellularLocation>
</comment>
<reference evidence="8" key="1">
    <citation type="submission" date="2021-10" db="EMBL/GenBank/DDBJ databases">
        <title>De novo Genome Assembly of Clathrus columnatus (Basidiomycota, Fungi) Using Illumina and Nanopore Sequence Data.</title>
        <authorList>
            <person name="Ogiso-Tanaka E."/>
            <person name="Itagaki H."/>
            <person name="Hosoya T."/>
            <person name="Hosaka K."/>
        </authorList>
    </citation>
    <scope>NUCLEOTIDE SEQUENCE</scope>
    <source>
        <strain evidence="8">MO-923</strain>
    </source>
</reference>
<dbReference type="EMBL" id="BPWL01000003">
    <property type="protein sequence ID" value="GJJ08617.1"/>
    <property type="molecule type" value="Genomic_DNA"/>
</dbReference>
<keyword evidence="2 5" id="KW-0694">RNA-binding</keyword>
<dbReference type="PANTHER" id="PTHR13952">
    <property type="entry name" value="U1 SMALL NUCLEAR RIBONUCLEOPROTEIN 70 KD"/>
    <property type="match status" value="1"/>
</dbReference>
<dbReference type="SUPFAM" id="SSF54928">
    <property type="entry name" value="RNA-binding domain, RBD"/>
    <property type="match status" value="1"/>
</dbReference>
<organism evidence="8 9">
    <name type="scientific">Clathrus columnatus</name>
    <dbReference type="NCBI Taxonomy" id="1419009"/>
    <lineage>
        <taxon>Eukaryota</taxon>
        <taxon>Fungi</taxon>
        <taxon>Dikarya</taxon>
        <taxon>Basidiomycota</taxon>
        <taxon>Agaricomycotina</taxon>
        <taxon>Agaricomycetes</taxon>
        <taxon>Phallomycetidae</taxon>
        <taxon>Phallales</taxon>
        <taxon>Clathraceae</taxon>
        <taxon>Clathrus</taxon>
    </lineage>
</organism>
<evidence type="ECO:0000256" key="2">
    <source>
        <dbReference type="ARBA" id="ARBA00022884"/>
    </source>
</evidence>
<evidence type="ECO:0000256" key="4">
    <source>
        <dbReference type="ARBA" id="ARBA00023274"/>
    </source>
</evidence>
<dbReference type="InterPro" id="IPR012677">
    <property type="entry name" value="Nucleotide-bd_a/b_plait_sf"/>
</dbReference>
<dbReference type="FunFam" id="3.30.70.330:FF:000132">
    <property type="entry name" value="Small nuclear ribonucleoprotein U11/U12 subunit 35"/>
    <property type="match status" value="1"/>
</dbReference>
<dbReference type="GO" id="GO:0003729">
    <property type="term" value="F:mRNA binding"/>
    <property type="evidence" value="ECO:0007669"/>
    <property type="project" value="TreeGrafter"/>
</dbReference>
<dbReference type="InterPro" id="IPR034143">
    <property type="entry name" value="snRNP70_RRM"/>
</dbReference>
<dbReference type="GO" id="GO:0005685">
    <property type="term" value="C:U1 snRNP"/>
    <property type="evidence" value="ECO:0007669"/>
    <property type="project" value="TreeGrafter"/>
</dbReference>
<feature type="region of interest" description="Disordered" evidence="6">
    <location>
        <begin position="92"/>
        <end position="116"/>
    </location>
</feature>
<evidence type="ECO:0000313" key="8">
    <source>
        <dbReference type="EMBL" id="GJJ08617.1"/>
    </source>
</evidence>